<dbReference type="InterPro" id="IPR011989">
    <property type="entry name" value="ARM-like"/>
</dbReference>
<dbReference type="VEuPathDB" id="FungiDB:DFL_008827"/>
<name>A0A436ZQ28_ARTFL</name>
<proteinExistence type="predicted"/>
<dbReference type="Proteomes" id="UP000283090">
    <property type="component" value="Unassembled WGS sequence"/>
</dbReference>
<gene>
    <name evidence="3" type="ORF">DFL_008827</name>
</gene>
<dbReference type="InterPro" id="IPR016024">
    <property type="entry name" value="ARM-type_fold"/>
</dbReference>
<feature type="compositionally biased region" description="Polar residues" evidence="1">
    <location>
        <begin position="177"/>
        <end position="187"/>
    </location>
</feature>
<protein>
    <recommendedName>
        <fullName evidence="2">Formin GTPase-binding domain-containing protein</fullName>
    </recommendedName>
</protein>
<dbReference type="SUPFAM" id="SSF48371">
    <property type="entry name" value="ARM repeat"/>
    <property type="match status" value="1"/>
</dbReference>
<feature type="compositionally biased region" description="Basic and acidic residues" evidence="1">
    <location>
        <begin position="459"/>
        <end position="473"/>
    </location>
</feature>
<evidence type="ECO:0000259" key="2">
    <source>
        <dbReference type="SMART" id="SM01140"/>
    </source>
</evidence>
<feature type="region of interest" description="Disordered" evidence="1">
    <location>
        <begin position="396"/>
        <end position="473"/>
    </location>
</feature>
<dbReference type="GO" id="GO:0003779">
    <property type="term" value="F:actin binding"/>
    <property type="evidence" value="ECO:0007669"/>
    <property type="project" value="InterPro"/>
</dbReference>
<dbReference type="AlphaFoldDB" id="A0A436ZQ28"/>
<evidence type="ECO:0000313" key="4">
    <source>
        <dbReference type="Proteomes" id="UP000283090"/>
    </source>
</evidence>
<evidence type="ECO:0000256" key="1">
    <source>
        <dbReference type="SAM" id="MobiDB-lite"/>
    </source>
</evidence>
<dbReference type="InterPro" id="IPR010473">
    <property type="entry name" value="GTPase-bd"/>
</dbReference>
<accession>A0A436ZQ28</accession>
<reference evidence="3 4" key="1">
    <citation type="submission" date="2019-01" db="EMBL/GenBank/DDBJ databases">
        <title>Intercellular communication is required for trap formation in the nematode-trapping fungus Duddingtonia flagrans.</title>
        <authorList>
            <person name="Youssar L."/>
            <person name="Wernet V."/>
            <person name="Hensel N."/>
            <person name="Hildebrandt H.-G."/>
            <person name="Fischer R."/>
        </authorList>
    </citation>
    <scope>NUCLEOTIDE SEQUENCE [LARGE SCALE GENOMIC DNA]</scope>
    <source>
        <strain evidence="3 4">CBS H-5679</strain>
    </source>
</reference>
<dbReference type="RefSeq" id="XP_067486487.1">
    <property type="nucleotide sequence ID" value="XM_067638616.1"/>
</dbReference>
<evidence type="ECO:0000313" key="3">
    <source>
        <dbReference type="EMBL" id="RVD80943.1"/>
    </source>
</evidence>
<dbReference type="EMBL" id="SAEB01000012">
    <property type="protein sequence ID" value="RVD80943.1"/>
    <property type="molecule type" value="Genomic_DNA"/>
</dbReference>
<dbReference type="OrthoDB" id="2155261at2759"/>
<feature type="domain" description="Formin GTPase-binding" evidence="2">
    <location>
        <begin position="349"/>
        <end position="627"/>
    </location>
</feature>
<feature type="compositionally biased region" description="Polar residues" evidence="1">
    <location>
        <begin position="448"/>
        <end position="458"/>
    </location>
</feature>
<sequence>MGANGGLLLWAVAGLSRISPIANKTIPQLARQTVDGDHDALRHQLIQPQNLFIIDSAAVSMDSSMAPPPSPTKRASRFFGGRHKRAESVGDGLGLMGPPQLPPLDFSFVGGGNGPPSPTKTDQHGFGGPLSKPTPKARHMKTPSLMDLLTGKSKKDSKKESGFTISTDDDCQDDQNPRNFRPSTSPRVLQPAFVEQSQSMSEQLDASFLKLRMQNESSITLDQENVLPTKKPPRILANTNKSLPPIRTDIPEDIAREISLYTPRLYSASGQRNFAVTPELKAPQPRPTTFYGQQAGERKSSWGSIISMGKRNSMGETDNTSNEYGGFLSRVTNFGSGGNRRVHPAALESGAPSTVTLNHEFNNLLANYGLPHNIKNGASEMPAHVKATLLKSSKVMSRAPLPPPSSHGSPPDLTGFSPVTPAREKKKRPLSAIGAALFRGEHTRARSKTASTIGLPTRSQEDKGRPKTTRSDKAFRMAPAAPITPSAKTNVGPLHANSPYDFIDYLYGRDYNDVDLGWLRRLKRMLRNERLAWVETFFEEEGLNRLFDLIKNIYDLEYHDIQSGNVIKEVFLCLKAAYTAPMADARFDAVHVDLFTMILSMMFDEERKKTPYEYETREAAISLMFTYLQQAPLDQQVTRARSLIRILENPPAKSQQGPAWVEAIKQPRPFTRWSSEVARLTYETGWVWYHPGNRITLREYDPEAPFSVAHFPTPRAFMAIDGGSVNSIEMNVANYAALHVEIMNAIIAYLPTRAERNGFRMAVSISGMEKTMGQILRCAGKGQHYEQLANIHSALTDWVTAARADGWESWEHVRTGRFPAEAQDKVKAMRKIEAMYGPQYELPDMGLDDTVAQKKKMSIKPEESMSVFQVTDGGVSLEWDF</sequence>
<organism evidence="3 4">
    <name type="scientific">Arthrobotrys flagrans</name>
    <name type="common">Nematode-trapping fungus</name>
    <name type="synonym">Trichothecium flagrans</name>
    <dbReference type="NCBI Taxonomy" id="97331"/>
    <lineage>
        <taxon>Eukaryota</taxon>
        <taxon>Fungi</taxon>
        <taxon>Dikarya</taxon>
        <taxon>Ascomycota</taxon>
        <taxon>Pezizomycotina</taxon>
        <taxon>Orbiliomycetes</taxon>
        <taxon>Orbiliales</taxon>
        <taxon>Orbiliaceae</taxon>
        <taxon>Arthrobotrys</taxon>
    </lineage>
</organism>
<dbReference type="GeneID" id="93591138"/>
<feature type="region of interest" description="Disordered" evidence="1">
    <location>
        <begin position="109"/>
        <end position="187"/>
    </location>
</feature>
<dbReference type="SMART" id="SM01140">
    <property type="entry name" value="Drf_GBD"/>
    <property type="match status" value="1"/>
</dbReference>
<comment type="caution">
    <text evidence="3">The sequence shown here is derived from an EMBL/GenBank/DDBJ whole genome shotgun (WGS) entry which is preliminary data.</text>
</comment>
<dbReference type="GO" id="GO:0030036">
    <property type="term" value="P:actin cytoskeleton organization"/>
    <property type="evidence" value="ECO:0007669"/>
    <property type="project" value="InterPro"/>
</dbReference>
<dbReference type="Gene3D" id="1.25.10.10">
    <property type="entry name" value="Leucine-rich Repeat Variant"/>
    <property type="match status" value="1"/>
</dbReference>
<keyword evidence="4" id="KW-1185">Reference proteome</keyword>
<dbReference type="GO" id="GO:0031267">
    <property type="term" value="F:small GTPase binding"/>
    <property type="evidence" value="ECO:0007669"/>
    <property type="project" value="InterPro"/>
</dbReference>